<evidence type="ECO:0000256" key="1">
    <source>
        <dbReference type="SAM" id="MobiDB-lite"/>
    </source>
</evidence>
<dbReference type="EMBL" id="JAUSWV010000001">
    <property type="protein sequence ID" value="MDQ0577824.1"/>
    <property type="molecule type" value="Genomic_DNA"/>
</dbReference>
<gene>
    <name evidence="2" type="ORF">QF030_000002</name>
</gene>
<sequence>MLSPVGAFVLGVLPRIGTSCLRTGSRRWLLRGWPARAPGKSQASPPRCRWWCARGAARALALPGGDRIRHQPRRPPAPQLRPLRSDLHPVRGGEPHPAASCLRQGDPVDQALGAEFGQPPSGLLDPHLRGDDLVHLLGGGHPVLHQHRQLQPVPGTGIHIRSRHRRQLPYAHGAVPPCCGTAVSPSASAGPDHTTDRQGRPRSRCGNTISDRRYPRRQPHPRGDASDGITAGHQYSRRSIADVPADAWSADSRGPRKSGPIHFVV</sequence>
<keyword evidence="3" id="KW-1185">Reference proteome</keyword>
<protein>
    <submittedName>
        <fullName evidence="2">Uncharacterized protein</fullName>
    </submittedName>
</protein>
<feature type="compositionally biased region" description="Basic and acidic residues" evidence="1">
    <location>
        <begin position="83"/>
        <end position="94"/>
    </location>
</feature>
<feature type="region of interest" description="Disordered" evidence="1">
    <location>
        <begin position="181"/>
        <end position="265"/>
    </location>
</feature>
<organism evidence="2 3">
    <name type="scientific">Streptomyces rishiriensis</name>
    <dbReference type="NCBI Taxonomy" id="68264"/>
    <lineage>
        <taxon>Bacteria</taxon>
        <taxon>Bacillati</taxon>
        <taxon>Actinomycetota</taxon>
        <taxon>Actinomycetes</taxon>
        <taxon>Kitasatosporales</taxon>
        <taxon>Streptomycetaceae</taxon>
        <taxon>Streptomyces</taxon>
    </lineage>
</organism>
<feature type="region of interest" description="Disordered" evidence="1">
    <location>
        <begin position="66"/>
        <end position="104"/>
    </location>
</feature>
<reference evidence="2 3" key="1">
    <citation type="submission" date="2023-07" db="EMBL/GenBank/DDBJ databases">
        <title>Comparative genomics of wheat-associated soil bacteria to identify genetic determinants of phenazine resistance.</title>
        <authorList>
            <person name="Mouncey N."/>
        </authorList>
    </citation>
    <scope>NUCLEOTIDE SEQUENCE [LARGE SCALE GENOMIC DNA]</scope>
    <source>
        <strain evidence="2 3">B2I6</strain>
    </source>
</reference>
<evidence type="ECO:0000313" key="3">
    <source>
        <dbReference type="Proteomes" id="UP001230654"/>
    </source>
</evidence>
<dbReference type="Proteomes" id="UP001230654">
    <property type="component" value="Unassembled WGS sequence"/>
</dbReference>
<proteinExistence type="predicted"/>
<evidence type="ECO:0000313" key="2">
    <source>
        <dbReference type="EMBL" id="MDQ0577824.1"/>
    </source>
</evidence>
<accession>A0ABU0NFF0</accession>
<comment type="caution">
    <text evidence="2">The sequence shown here is derived from an EMBL/GenBank/DDBJ whole genome shotgun (WGS) entry which is preliminary data.</text>
</comment>
<name>A0ABU0NFF0_STRRH</name>